<evidence type="ECO:0000259" key="5">
    <source>
        <dbReference type="Pfam" id="PF03865"/>
    </source>
</evidence>
<dbReference type="GO" id="GO:0098046">
    <property type="term" value="C:type V protein secretion system complex"/>
    <property type="evidence" value="ECO:0007669"/>
    <property type="project" value="TreeGrafter"/>
</dbReference>
<dbReference type="RefSeq" id="WP_105073362.1">
    <property type="nucleotide sequence ID" value="NZ_PPGH01000034.1"/>
</dbReference>
<feature type="chain" id="PRO_5015611459" description="ShlB/FhaC/HecB family hemolysin secretion/activation protein" evidence="4">
    <location>
        <begin position="23"/>
        <end position="569"/>
    </location>
</feature>
<evidence type="ECO:0000259" key="6">
    <source>
        <dbReference type="Pfam" id="PF08479"/>
    </source>
</evidence>
<keyword evidence="1" id="KW-1134">Transmembrane beta strand</keyword>
<keyword evidence="1" id="KW-0472">Membrane</keyword>
<comment type="caution">
    <text evidence="7">The sequence shown here is derived from an EMBL/GenBank/DDBJ whole genome shotgun (WGS) entry which is preliminary data.</text>
</comment>
<organism evidence="7 8">
    <name type="scientific">Chromatium okenii</name>
    <dbReference type="NCBI Taxonomy" id="61644"/>
    <lineage>
        <taxon>Bacteria</taxon>
        <taxon>Pseudomonadati</taxon>
        <taxon>Pseudomonadota</taxon>
        <taxon>Gammaproteobacteria</taxon>
        <taxon>Chromatiales</taxon>
        <taxon>Chromatiaceae</taxon>
        <taxon>Chromatium</taxon>
    </lineage>
</organism>
<keyword evidence="3" id="KW-0998">Cell outer membrane</keyword>
<dbReference type="OrthoDB" id="5753546at2"/>
<dbReference type="Pfam" id="PF03865">
    <property type="entry name" value="ShlB"/>
    <property type="match status" value="1"/>
</dbReference>
<keyword evidence="8" id="KW-1185">Reference proteome</keyword>
<proteinExistence type="predicted"/>
<dbReference type="InterPro" id="IPR013686">
    <property type="entry name" value="Polypept-transport_assoc_ShlB"/>
</dbReference>
<evidence type="ECO:0008006" key="9">
    <source>
        <dbReference type="Google" id="ProtNLM"/>
    </source>
</evidence>
<dbReference type="Gene3D" id="3.10.20.310">
    <property type="entry name" value="membrane protein fhac"/>
    <property type="match status" value="1"/>
</dbReference>
<accession>A0A2S7XT61</accession>
<keyword evidence="4" id="KW-0732">Signal</keyword>
<reference evidence="7 8" key="1">
    <citation type="submission" date="2018-01" db="EMBL/GenBank/DDBJ databases">
        <title>The complete genome sequence of Chromatium okenii LaCa, a purple sulfur bacterium with a turbulent life.</title>
        <authorList>
            <person name="Luedin S.M."/>
            <person name="Liechti N."/>
            <person name="Storelli N."/>
            <person name="Danza F."/>
            <person name="Wittwer M."/>
            <person name="Pothier J.F."/>
            <person name="Tonolla M.A."/>
        </authorList>
    </citation>
    <scope>NUCLEOTIDE SEQUENCE [LARGE SCALE GENOMIC DNA]</scope>
    <source>
        <strain evidence="7 8">LaCa</strain>
    </source>
</reference>
<feature type="signal peptide" evidence="4">
    <location>
        <begin position="1"/>
        <end position="22"/>
    </location>
</feature>
<dbReference type="Gene3D" id="2.40.160.50">
    <property type="entry name" value="membrane protein fhac: a member of the omp85/tpsb transporter family"/>
    <property type="match status" value="1"/>
</dbReference>
<evidence type="ECO:0000256" key="2">
    <source>
        <dbReference type="ARBA" id="ARBA00022692"/>
    </source>
</evidence>
<feature type="domain" description="Polypeptide-transport-associated ShlB-type" evidence="6">
    <location>
        <begin position="79"/>
        <end position="141"/>
    </location>
</feature>
<evidence type="ECO:0000256" key="1">
    <source>
        <dbReference type="ARBA" id="ARBA00022452"/>
    </source>
</evidence>
<evidence type="ECO:0000256" key="3">
    <source>
        <dbReference type="ARBA" id="ARBA00023237"/>
    </source>
</evidence>
<dbReference type="GO" id="GO:0008320">
    <property type="term" value="F:protein transmembrane transporter activity"/>
    <property type="evidence" value="ECO:0007669"/>
    <property type="project" value="TreeGrafter"/>
</dbReference>
<dbReference type="Proteomes" id="UP000239936">
    <property type="component" value="Unassembled WGS sequence"/>
</dbReference>
<keyword evidence="2" id="KW-0812">Transmembrane</keyword>
<sequence length="569" mass="62451">MSRRYFVVMTGLMLFISVTAQAQRLPDAGTLLREIERTTGKTQNAPAPLLPVKPDAEDVPLPEKAGETVLVNSFRIDAGRFPDAELQALLKEYVGHPVTLAQLQVGTRKISDYYRQHDYLAYAYLPPQTVHDGIINIKVVEAKLGQVKLDAAAPTRLNTSVLRGVVTQRAVPSQALRPEQLSAAVAILNELPGVAQAQSLLEPGTNLGESDAVIRVEEAPLAQADVSLNNTGSKATDMWQTFVAGSIDSPLGRGDQLRFNLLKSQGDRYLWLGASTPLGSSGRRIEINASALEYAIQPSISPLDLKGRSTTAGVVLTQPLRRSSRFSLTATAGLETKRMVDRMDEITLGDKQIRVAYLGLTSMLRDHWLGGGINNFDLTLNIGDLDLTRRPEQFTGDQLTAQTHGSYQKLHLALSREQPLSQRVTLLTTLLAQWTPTNLDSSEKFTLGGYYGVRAYPTSEASGDNGGLLSLEMRWQLRDSWRLSGFYDVGWIQQHAQPWENWQTVANQPNTYQLQGVGLSLRWAPSPLFQTQATIASAIGDNPGLDAAGHNSDGNDDKYHAWVQMTVHF</sequence>
<feature type="domain" description="Haemolysin activator HlyB C-terminal" evidence="5">
    <location>
        <begin position="208"/>
        <end position="497"/>
    </location>
</feature>
<protein>
    <recommendedName>
        <fullName evidence="9">ShlB/FhaC/HecB family hemolysin secretion/activation protein</fullName>
    </recommendedName>
</protein>
<gene>
    <name evidence="7" type="ORF">CXB77_07285</name>
</gene>
<dbReference type="InterPro" id="IPR051544">
    <property type="entry name" value="TPS_OM_transporter"/>
</dbReference>
<dbReference type="GO" id="GO:0046819">
    <property type="term" value="P:protein secretion by the type V secretion system"/>
    <property type="evidence" value="ECO:0007669"/>
    <property type="project" value="TreeGrafter"/>
</dbReference>
<dbReference type="InterPro" id="IPR005565">
    <property type="entry name" value="Hemolysn_activator_HlyB_C"/>
</dbReference>
<name>A0A2S7XT61_9GAMM</name>
<evidence type="ECO:0000313" key="7">
    <source>
        <dbReference type="EMBL" id="PQJ96601.1"/>
    </source>
</evidence>
<dbReference type="PANTHER" id="PTHR34597">
    <property type="entry name" value="SLR1661 PROTEIN"/>
    <property type="match status" value="1"/>
</dbReference>
<dbReference type="Pfam" id="PF08479">
    <property type="entry name" value="POTRA_2"/>
    <property type="match status" value="1"/>
</dbReference>
<dbReference type="PANTHER" id="PTHR34597:SF1">
    <property type="entry name" value="HEME_HEMOPEXIN TRANSPORTER PROTEIN HUXB"/>
    <property type="match status" value="1"/>
</dbReference>
<evidence type="ECO:0000313" key="8">
    <source>
        <dbReference type="Proteomes" id="UP000239936"/>
    </source>
</evidence>
<dbReference type="EMBL" id="PPGH01000034">
    <property type="protein sequence ID" value="PQJ96601.1"/>
    <property type="molecule type" value="Genomic_DNA"/>
</dbReference>
<dbReference type="AlphaFoldDB" id="A0A2S7XT61"/>
<evidence type="ECO:0000256" key="4">
    <source>
        <dbReference type="SAM" id="SignalP"/>
    </source>
</evidence>